<reference evidence="2 3" key="1">
    <citation type="submission" date="2024-01" db="EMBL/GenBank/DDBJ databases">
        <title>Genome assemblies of Stephania.</title>
        <authorList>
            <person name="Yang L."/>
        </authorList>
    </citation>
    <scope>NUCLEOTIDE SEQUENCE [LARGE SCALE GENOMIC DNA]</scope>
    <source>
        <strain evidence="2">QJT</strain>
        <tissue evidence="2">Leaf</tissue>
    </source>
</reference>
<accession>A0AAP0HU53</accession>
<feature type="region of interest" description="Disordered" evidence="1">
    <location>
        <begin position="1"/>
        <end position="31"/>
    </location>
</feature>
<dbReference type="AlphaFoldDB" id="A0AAP0HU53"/>
<evidence type="ECO:0000313" key="3">
    <source>
        <dbReference type="Proteomes" id="UP001417504"/>
    </source>
</evidence>
<dbReference type="EMBL" id="JBBNAE010000009">
    <property type="protein sequence ID" value="KAK9097527.1"/>
    <property type="molecule type" value="Genomic_DNA"/>
</dbReference>
<gene>
    <name evidence="2" type="ORF">Sjap_023024</name>
</gene>
<proteinExistence type="predicted"/>
<organism evidence="2 3">
    <name type="scientific">Stephania japonica</name>
    <dbReference type="NCBI Taxonomy" id="461633"/>
    <lineage>
        <taxon>Eukaryota</taxon>
        <taxon>Viridiplantae</taxon>
        <taxon>Streptophyta</taxon>
        <taxon>Embryophyta</taxon>
        <taxon>Tracheophyta</taxon>
        <taxon>Spermatophyta</taxon>
        <taxon>Magnoliopsida</taxon>
        <taxon>Ranunculales</taxon>
        <taxon>Menispermaceae</taxon>
        <taxon>Menispermoideae</taxon>
        <taxon>Cissampelideae</taxon>
        <taxon>Stephania</taxon>
    </lineage>
</organism>
<evidence type="ECO:0000313" key="2">
    <source>
        <dbReference type="EMBL" id="KAK9097527.1"/>
    </source>
</evidence>
<name>A0AAP0HU53_9MAGN</name>
<protein>
    <submittedName>
        <fullName evidence="2">Uncharacterized protein</fullName>
    </submittedName>
</protein>
<keyword evidence="3" id="KW-1185">Reference proteome</keyword>
<evidence type="ECO:0000256" key="1">
    <source>
        <dbReference type="SAM" id="MobiDB-lite"/>
    </source>
</evidence>
<dbReference type="Proteomes" id="UP001417504">
    <property type="component" value="Unassembled WGS sequence"/>
</dbReference>
<sequence>MDQRNSAPQHANINQKMGSAINTPRYSPKRSNQIIPHTTMIKHAIQRARAPATGRQTIN</sequence>
<comment type="caution">
    <text evidence="2">The sequence shown here is derived from an EMBL/GenBank/DDBJ whole genome shotgun (WGS) entry which is preliminary data.</text>
</comment>